<dbReference type="EMBL" id="JXXV01000018">
    <property type="protein sequence ID" value="KJY82763.1"/>
    <property type="molecule type" value="Genomic_DNA"/>
</dbReference>
<evidence type="ECO:0000313" key="2">
    <source>
        <dbReference type="EMBL" id="KJY82763.1"/>
    </source>
</evidence>
<comment type="caution">
    <text evidence="2">The sequence shown here is derived from an EMBL/GenBank/DDBJ whole genome shotgun (WGS) entry which is preliminary data.</text>
</comment>
<keyword evidence="1" id="KW-0732">Signal</keyword>
<protein>
    <submittedName>
        <fullName evidence="2">Beta-lactamase</fullName>
    </submittedName>
</protein>
<dbReference type="STRING" id="579748.TW81_11100"/>
<evidence type="ECO:0000256" key="1">
    <source>
        <dbReference type="SAM" id="SignalP"/>
    </source>
</evidence>
<organism evidence="2 3">
    <name type="scientific">Vibrio galatheae</name>
    <dbReference type="NCBI Taxonomy" id="579748"/>
    <lineage>
        <taxon>Bacteria</taxon>
        <taxon>Pseudomonadati</taxon>
        <taxon>Pseudomonadota</taxon>
        <taxon>Gammaproteobacteria</taxon>
        <taxon>Vibrionales</taxon>
        <taxon>Vibrionaceae</taxon>
        <taxon>Vibrio</taxon>
    </lineage>
</organism>
<accession>A0A0F4NIX3</accession>
<evidence type="ECO:0000313" key="3">
    <source>
        <dbReference type="Proteomes" id="UP000033673"/>
    </source>
</evidence>
<dbReference type="PATRIC" id="fig|579748.3.peg.2289"/>
<dbReference type="OrthoDB" id="8746278at2"/>
<gene>
    <name evidence="2" type="ORF">TW81_11100</name>
</gene>
<dbReference type="RefSeq" id="WP_045955787.1">
    <property type="nucleotide sequence ID" value="NZ_JXXV01000018.1"/>
</dbReference>
<keyword evidence="3" id="KW-1185">Reference proteome</keyword>
<name>A0A0F4NIX3_9VIBR</name>
<dbReference type="Proteomes" id="UP000033673">
    <property type="component" value="Unassembled WGS sequence"/>
</dbReference>
<sequence length="422" mass="47286">MKSYCALFSSLVITAPVLANEFSLDWDYTLSANTATHRDSLLFGAPVTNTTETADALLDLQLEGRGLTGLFAAKGNQIYSSDNTQSLEGELIIQDLFWQGNVELSGMEIDITLGKVRLDWGVGYGYRPLDVFKPYRRNPVGIQVEEGTGVAMASYFDMSGEWSLVYSDSSWTQQQGTSLEQAAEQQGIGLRRYALWGDSEWQVLAYYDDVRRGLFGGSYVTVVNEAWSVHSSALYQHKYLSYVQQGGFTPVSLQTKDDGYQVLAGLNWANAAGNTIILEYWYDSRSWSDAEWHNAYSQVAALSSQATLKPIATSYAQGLNHANLVQHNVMFHWSLDSSSWSQWSWSKEQLWLDRLTPTFDVLYSPQDQGVIATQWLDYLVYDSGSASFSAELAARFMTGDSDSVYANLNDKRMIFLNLRGKF</sequence>
<reference evidence="2 3" key="1">
    <citation type="journal article" date="2015" name="BMC Genomics">
        <title>Genome mining reveals unlocked bioactive potential of marine Gram-negative bacteria.</title>
        <authorList>
            <person name="Machado H."/>
            <person name="Sonnenschein E.C."/>
            <person name="Melchiorsen J."/>
            <person name="Gram L."/>
        </authorList>
    </citation>
    <scope>NUCLEOTIDE SEQUENCE [LARGE SCALE GENOMIC DNA]</scope>
    <source>
        <strain evidence="2 3">S2757</strain>
    </source>
</reference>
<dbReference type="AlphaFoldDB" id="A0A0F4NIX3"/>
<feature type="chain" id="PRO_5002473093" evidence="1">
    <location>
        <begin position="20"/>
        <end position="422"/>
    </location>
</feature>
<proteinExistence type="predicted"/>
<feature type="signal peptide" evidence="1">
    <location>
        <begin position="1"/>
        <end position="19"/>
    </location>
</feature>